<sequence length="153" mass="16346">MSRSEIAAALSLSAAACFAAFVAAPAANAAAPEEARLAGCEFGSAAATYDYARFGEHARRMLDLSTGEFRAEFENFRANIQSSAEAAHIRAEANSADCRIVSGDDNRAEVDVDVVRTVTSDETDGLPQTSRMAMTVTVDNVDGRWLVSKVRKH</sequence>
<accession>A0A7X6R635</accession>
<feature type="chain" id="PRO_5031350676" description="Mce-associated membrane protein" evidence="3">
    <location>
        <begin position="30"/>
        <end position="153"/>
    </location>
</feature>
<keyword evidence="2" id="KW-0472">Membrane</keyword>
<dbReference type="EMBL" id="JAAXOS010000015">
    <property type="protein sequence ID" value="NKY29977.1"/>
    <property type="molecule type" value="Genomic_DNA"/>
</dbReference>
<dbReference type="PANTHER" id="PTHR37042">
    <property type="entry name" value="OUTER MEMBRANE PROTEIN RV1973"/>
    <property type="match status" value="1"/>
</dbReference>
<dbReference type="GO" id="GO:0016020">
    <property type="term" value="C:membrane"/>
    <property type="evidence" value="ECO:0007669"/>
    <property type="project" value="UniProtKB-SubCell"/>
</dbReference>
<keyword evidence="3" id="KW-0732">Signal</keyword>
<proteinExistence type="predicted"/>
<evidence type="ECO:0000256" key="1">
    <source>
        <dbReference type="ARBA" id="ARBA00004370"/>
    </source>
</evidence>
<dbReference type="RefSeq" id="WP_062970898.1">
    <property type="nucleotide sequence ID" value="NZ_JAAXOS010000015.1"/>
</dbReference>
<keyword evidence="5" id="KW-1185">Reference proteome</keyword>
<evidence type="ECO:0000313" key="4">
    <source>
        <dbReference type="EMBL" id="NKY29977.1"/>
    </source>
</evidence>
<gene>
    <name evidence="4" type="ORF">HGB38_27755</name>
</gene>
<name>A0A7X6R635_9NOCA</name>
<organism evidence="4 5">
    <name type="scientific">Nocardia gamkensis</name>
    <dbReference type="NCBI Taxonomy" id="352869"/>
    <lineage>
        <taxon>Bacteria</taxon>
        <taxon>Bacillati</taxon>
        <taxon>Actinomycetota</taxon>
        <taxon>Actinomycetes</taxon>
        <taxon>Mycobacteriales</taxon>
        <taxon>Nocardiaceae</taxon>
        <taxon>Nocardia</taxon>
    </lineage>
</organism>
<protein>
    <recommendedName>
        <fullName evidence="6">Mce-associated membrane protein</fullName>
    </recommendedName>
</protein>
<dbReference type="PANTHER" id="PTHR37042:SF4">
    <property type="entry name" value="OUTER MEMBRANE PROTEIN RV1973"/>
    <property type="match status" value="1"/>
</dbReference>
<comment type="subcellular location">
    <subcellularLocation>
        <location evidence="1">Membrane</location>
    </subcellularLocation>
</comment>
<comment type="caution">
    <text evidence="4">The sequence shown here is derived from an EMBL/GenBank/DDBJ whole genome shotgun (WGS) entry which is preliminary data.</text>
</comment>
<feature type="signal peptide" evidence="3">
    <location>
        <begin position="1"/>
        <end position="29"/>
    </location>
</feature>
<evidence type="ECO:0000256" key="2">
    <source>
        <dbReference type="ARBA" id="ARBA00023136"/>
    </source>
</evidence>
<dbReference type="AlphaFoldDB" id="A0A7X6R635"/>
<dbReference type="Proteomes" id="UP000540698">
    <property type="component" value="Unassembled WGS sequence"/>
</dbReference>
<evidence type="ECO:0000256" key="3">
    <source>
        <dbReference type="SAM" id="SignalP"/>
    </source>
</evidence>
<evidence type="ECO:0000313" key="5">
    <source>
        <dbReference type="Proteomes" id="UP000540698"/>
    </source>
</evidence>
<reference evidence="4 5" key="1">
    <citation type="submission" date="2020-04" db="EMBL/GenBank/DDBJ databases">
        <title>MicrobeNet Type strains.</title>
        <authorList>
            <person name="Nicholson A.C."/>
        </authorList>
    </citation>
    <scope>NUCLEOTIDE SEQUENCE [LARGE SCALE GENOMIC DNA]</scope>
    <source>
        <strain evidence="4 5">DSM 44956</strain>
    </source>
</reference>
<dbReference type="PROSITE" id="PS51257">
    <property type="entry name" value="PROKAR_LIPOPROTEIN"/>
    <property type="match status" value="1"/>
</dbReference>
<evidence type="ECO:0008006" key="6">
    <source>
        <dbReference type="Google" id="ProtNLM"/>
    </source>
</evidence>